<sequence length="171" mass="19856">MLDVKLLSSPYYISFDTFVLEPYAYDDEIITRVIERRQEFFVKEKPIQIVKNSINLYGGSFKQATHYAKQAIGNYHKTPIIVAHDYGIPYIFIPTLSPNSDQNVWIASHSIENYSAVPQGCMVYLENNHAVKVNVSFNTIARQYSFANTLGKRFDKVRRHLNNPHEYFDLI</sequence>
<comment type="caution">
    <text evidence="1">The sequence shown here is derived from an EMBL/GenBank/DDBJ whole genome shotgun (WGS) entry which is preliminary data.</text>
</comment>
<keyword evidence="2" id="KW-1185">Reference proteome</keyword>
<dbReference type="RefSeq" id="WP_378156532.1">
    <property type="nucleotide sequence ID" value="NZ_JBHSEC010000020.1"/>
</dbReference>
<protein>
    <submittedName>
        <fullName evidence="1">Competence protein ComK</fullName>
    </submittedName>
</protein>
<name>A0ABV8XA60_9LACT</name>
<dbReference type="Pfam" id="PF06338">
    <property type="entry name" value="ComK"/>
    <property type="match status" value="1"/>
</dbReference>
<dbReference type="Proteomes" id="UP001595817">
    <property type="component" value="Unassembled WGS sequence"/>
</dbReference>
<proteinExistence type="predicted"/>
<evidence type="ECO:0000313" key="2">
    <source>
        <dbReference type="Proteomes" id="UP001595817"/>
    </source>
</evidence>
<gene>
    <name evidence="1" type="ORF">ACFOZY_13860</name>
</gene>
<reference evidence="2" key="1">
    <citation type="journal article" date="2019" name="Int. J. Syst. Evol. Microbiol.">
        <title>The Global Catalogue of Microorganisms (GCM) 10K type strain sequencing project: providing services to taxonomists for standard genome sequencing and annotation.</title>
        <authorList>
            <consortium name="The Broad Institute Genomics Platform"/>
            <consortium name="The Broad Institute Genome Sequencing Center for Infectious Disease"/>
            <person name="Wu L."/>
            <person name="Ma J."/>
        </authorList>
    </citation>
    <scope>NUCLEOTIDE SEQUENCE [LARGE SCALE GENOMIC DNA]</scope>
    <source>
        <strain evidence="2">CCUG 59778</strain>
    </source>
</reference>
<dbReference type="EMBL" id="JBHSEC010000020">
    <property type="protein sequence ID" value="MFC4411507.1"/>
    <property type="molecule type" value="Genomic_DNA"/>
</dbReference>
<evidence type="ECO:0000313" key="1">
    <source>
        <dbReference type="EMBL" id="MFC4411507.1"/>
    </source>
</evidence>
<organism evidence="1 2">
    <name type="scientific">Chungangia koreensis</name>
    <dbReference type="NCBI Taxonomy" id="752657"/>
    <lineage>
        <taxon>Bacteria</taxon>
        <taxon>Bacillati</taxon>
        <taxon>Bacillota</taxon>
        <taxon>Bacilli</taxon>
        <taxon>Lactobacillales</taxon>
        <taxon>Chungangia</taxon>
    </lineage>
</organism>
<accession>A0ABV8XA60</accession>
<dbReference type="InterPro" id="IPR010461">
    <property type="entry name" value="ComK"/>
</dbReference>